<gene>
    <name evidence="1" type="ORF">KC01_LOCUS20641</name>
</gene>
<sequence length="90" mass="9446">MDHALFYASSILAHRPFKTCLCQSVDEVAAGTAGGPSLLRLLCCDTGSVLHSVVCDRPTTGFSDMSSTSAAEAHLFVQMDPCGDPEGKLV</sequence>
<organism evidence="1 2">
    <name type="scientific">Knipowitschia caucasica</name>
    <name type="common">Caucasian dwarf goby</name>
    <name type="synonym">Pomatoschistus caucasicus</name>
    <dbReference type="NCBI Taxonomy" id="637954"/>
    <lineage>
        <taxon>Eukaryota</taxon>
        <taxon>Metazoa</taxon>
        <taxon>Chordata</taxon>
        <taxon>Craniata</taxon>
        <taxon>Vertebrata</taxon>
        <taxon>Euteleostomi</taxon>
        <taxon>Actinopterygii</taxon>
        <taxon>Neopterygii</taxon>
        <taxon>Teleostei</taxon>
        <taxon>Neoteleostei</taxon>
        <taxon>Acanthomorphata</taxon>
        <taxon>Gobiaria</taxon>
        <taxon>Gobiiformes</taxon>
        <taxon>Gobioidei</taxon>
        <taxon>Gobiidae</taxon>
        <taxon>Gobiinae</taxon>
        <taxon>Knipowitschia</taxon>
    </lineage>
</organism>
<dbReference type="Proteomes" id="UP001497482">
    <property type="component" value="Chromosome 19"/>
</dbReference>
<accession>A0AAV2KMT8</accession>
<keyword evidence="2" id="KW-1185">Reference proteome</keyword>
<reference evidence="1 2" key="1">
    <citation type="submission" date="2024-04" db="EMBL/GenBank/DDBJ databases">
        <authorList>
            <person name="Waldvogel A.-M."/>
            <person name="Schoenle A."/>
        </authorList>
    </citation>
    <scope>NUCLEOTIDE SEQUENCE [LARGE SCALE GENOMIC DNA]</scope>
</reference>
<protein>
    <submittedName>
        <fullName evidence="1">Uncharacterized protein</fullName>
    </submittedName>
</protein>
<dbReference type="EMBL" id="OZ035841">
    <property type="protein sequence ID" value="CAL1591256.1"/>
    <property type="molecule type" value="Genomic_DNA"/>
</dbReference>
<evidence type="ECO:0000313" key="2">
    <source>
        <dbReference type="Proteomes" id="UP001497482"/>
    </source>
</evidence>
<name>A0AAV2KMT8_KNICA</name>
<evidence type="ECO:0000313" key="1">
    <source>
        <dbReference type="EMBL" id="CAL1591256.1"/>
    </source>
</evidence>
<dbReference type="AlphaFoldDB" id="A0AAV2KMT8"/>
<proteinExistence type="predicted"/>